<organism evidence="1 2">
    <name type="scientific">Cichorium intybus</name>
    <name type="common">Chicory</name>
    <dbReference type="NCBI Taxonomy" id="13427"/>
    <lineage>
        <taxon>Eukaryota</taxon>
        <taxon>Viridiplantae</taxon>
        <taxon>Streptophyta</taxon>
        <taxon>Embryophyta</taxon>
        <taxon>Tracheophyta</taxon>
        <taxon>Spermatophyta</taxon>
        <taxon>Magnoliopsida</taxon>
        <taxon>eudicotyledons</taxon>
        <taxon>Gunneridae</taxon>
        <taxon>Pentapetalae</taxon>
        <taxon>asterids</taxon>
        <taxon>campanulids</taxon>
        <taxon>Asterales</taxon>
        <taxon>Asteraceae</taxon>
        <taxon>Cichorioideae</taxon>
        <taxon>Cichorieae</taxon>
        <taxon>Cichoriinae</taxon>
        <taxon>Cichorium</taxon>
    </lineage>
</organism>
<dbReference type="EMBL" id="CM042015">
    <property type="protein sequence ID" value="KAI3711171.1"/>
    <property type="molecule type" value="Genomic_DNA"/>
</dbReference>
<reference evidence="2" key="1">
    <citation type="journal article" date="2022" name="Mol. Ecol. Resour.">
        <title>The genomes of chicory, endive, great burdock and yacon provide insights into Asteraceae palaeo-polyploidization history and plant inulin production.</title>
        <authorList>
            <person name="Fan W."/>
            <person name="Wang S."/>
            <person name="Wang H."/>
            <person name="Wang A."/>
            <person name="Jiang F."/>
            <person name="Liu H."/>
            <person name="Zhao H."/>
            <person name="Xu D."/>
            <person name="Zhang Y."/>
        </authorList>
    </citation>
    <scope>NUCLEOTIDE SEQUENCE [LARGE SCALE GENOMIC DNA]</scope>
    <source>
        <strain evidence="2">cv. Punajuju</strain>
    </source>
</reference>
<proteinExistence type="predicted"/>
<sequence>MSKDQTYEDALNDDEFNQDYVPTVFGNFSANVVVGKSTVNLGLWDTAGQKDYNRLRPLSYRGADVFLLAFSLISRPKSSFYFQSSKTPISLSIMLCGHSWRAGTLRPFGGWDHSPSIEPLIKNGNSRSLQALFEMGFVDLDMRPIPDGRFFLEEAPNIVKSYYDQRIIGCPGALQNGAKENQAQCTQTPTLHAFVYPLFSVKGNLCKGCPFYSVYDACWKLRHNPHQPLSLLSPCRLLSIGFLTGKRTIGGGGGSDPGFRSVPNPPPTQTPMPSGCCHLLVATIHSSVRGVGINHVIFLADNCVHKATVLNPKGYRAGNGLMEETMLLICPNPSTSVLFISKPHKCLVHEFTFSPSCSKAALLRHKGTALVSVRPPGNESLKQRQRSLPTLEQENLKQEHGLLMLSAGNVPFVWSSWKMLDIWKLADVLEYYDQTVNFANGSYYIPAVL</sequence>
<evidence type="ECO:0000313" key="2">
    <source>
        <dbReference type="Proteomes" id="UP001055811"/>
    </source>
</evidence>
<evidence type="ECO:0000313" key="1">
    <source>
        <dbReference type="EMBL" id="KAI3711171.1"/>
    </source>
</evidence>
<keyword evidence="2" id="KW-1185">Reference proteome</keyword>
<protein>
    <submittedName>
        <fullName evidence="1">Uncharacterized protein</fullName>
    </submittedName>
</protein>
<accession>A0ACB9AMI7</accession>
<name>A0ACB9AMI7_CICIN</name>
<reference evidence="1 2" key="2">
    <citation type="journal article" date="2022" name="Mol. Ecol. Resour.">
        <title>The genomes of chicory, endive, great burdock and yacon provide insights into Asteraceae paleo-polyploidization history and plant inulin production.</title>
        <authorList>
            <person name="Fan W."/>
            <person name="Wang S."/>
            <person name="Wang H."/>
            <person name="Wang A."/>
            <person name="Jiang F."/>
            <person name="Liu H."/>
            <person name="Zhao H."/>
            <person name="Xu D."/>
            <person name="Zhang Y."/>
        </authorList>
    </citation>
    <scope>NUCLEOTIDE SEQUENCE [LARGE SCALE GENOMIC DNA]</scope>
    <source>
        <strain evidence="2">cv. Punajuju</strain>
        <tissue evidence="1">Leaves</tissue>
    </source>
</reference>
<dbReference type="Proteomes" id="UP001055811">
    <property type="component" value="Linkage Group LG07"/>
</dbReference>
<comment type="caution">
    <text evidence="1">The sequence shown here is derived from an EMBL/GenBank/DDBJ whole genome shotgun (WGS) entry which is preliminary data.</text>
</comment>
<gene>
    <name evidence="1" type="ORF">L2E82_41056</name>
</gene>